<feature type="domain" description="DUF3696" evidence="1">
    <location>
        <begin position="323"/>
        <end position="371"/>
    </location>
</feature>
<dbReference type="PIRSF" id="PIRSF034888">
    <property type="entry name" value="P-loop_UCP034888"/>
    <property type="match status" value="1"/>
</dbReference>
<proteinExistence type="predicted"/>
<dbReference type="PANTHER" id="PTHR43581">
    <property type="entry name" value="ATP/GTP PHOSPHATASE"/>
    <property type="match status" value="1"/>
</dbReference>
<dbReference type="Pfam" id="PF12476">
    <property type="entry name" value="DUF3696"/>
    <property type="match status" value="1"/>
</dbReference>
<organism evidence="4 5">
    <name type="scientific">Ruixingdingia sedimenti</name>
    <dbReference type="NCBI Taxonomy" id="3073604"/>
    <lineage>
        <taxon>Bacteria</taxon>
        <taxon>Pseudomonadati</taxon>
        <taxon>Pseudomonadota</taxon>
        <taxon>Alphaproteobacteria</taxon>
        <taxon>Rhodobacterales</taxon>
        <taxon>Paracoccaceae</taxon>
        <taxon>Ruixingdingia</taxon>
    </lineage>
</organism>
<dbReference type="RefSeq" id="WP_310458984.1">
    <property type="nucleotide sequence ID" value="NZ_JAVKPH010000035.1"/>
</dbReference>
<feature type="domain" description="ATPase AAA-type core" evidence="2">
    <location>
        <begin position="183"/>
        <end position="311"/>
    </location>
</feature>
<evidence type="ECO:0000313" key="4">
    <source>
        <dbReference type="EMBL" id="MDR5654841.1"/>
    </source>
</evidence>
<keyword evidence="5" id="KW-1185">Reference proteome</keyword>
<protein>
    <submittedName>
        <fullName evidence="4">DUF3696 domain-containing protein</fullName>
    </submittedName>
</protein>
<dbReference type="Pfam" id="PF13476">
    <property type="entry name" value="AAA_23"/>
    <property type="match status" value="1"/>
</dbReference>
<comment type="caution">
    <text evidence="4">The sequence shown here is derived from an EMBL/GenBank/DDBJ whole genome shotgun (WGS) entry which is preliminary data.</text>
</comment>
<dbReference type="InterPro" id="IPR022532">
    <property type="entry name" value="DUF3696"/>
</dbReference>
<gene>
    <name evidence="4" type="ORF">RGD00_19700</name>
</gene>
<dbReference type="InterPro" id="IPR038729">
    <property type="entry name" value="Rad50/SbcC_AAA"/>
</dbReference>
<dbReference type="SUPFAM" id="SSF52540">
    <property type="entry name" value="P-loop containing nucleoside triphosphate hydrolases"/>
    <property type="match status" value="1"/>
</dbReference>
<reference evidence="4 5" key="1">
    <citation type="submission" date="2023-09" db="EMBL/GenBank/DDBJ databases">
        <title>Xinfangfangia sedmenti sp. nov., isolated the sedment.</title>
        <authorList>
            <person name="Xu L."/>
        </authorList>
    </citation>
    <scope>NUCLEOTIDE SEQUENCE [LARGE SCALE GENOMIC DNA]</scope>
    <source>
        <strain evidence="4 5">LG-4</strain>
    </source>
</reference>
<feature type="domain" description="Rad50/SbcC-type AAA" evidence="3">
    <location>
        <begin position="4"/>
        <end position="47"/>
    </location>
</feature>
<dbReference type="InterPro" id="IPR027417">
    <property type="entry name" value="P-loop_NTPase"/>
</dbReference>
<evidence type="ECO:0000313" key="5">
    <source>
        <dbReference type="Proteomes" id="UP001247754"/>
    </source>
</evidence>
<dbReference type="PANTHER" id="PTHR43581:SF2">
    <property type="entry name" value="EXCINUCLEASE ATPASE SUBUNIT"/>
    <property type="match status" value="1"/>
</dbReference>
<name>A0ABU1FD67_9RHOB</name>
<dbReference type="Pfam" id="PF13304">
    <property type="entry name" value="AAA_21"/>
    <property type="match status" value="1"/>
</dbReference>
<accession>A0ABU1FD67</accession>
<dbReference type="InterPro" id="IPR003959">
    <property type="entry name" value="ATPase_AAA_core"/>
</dbReference>
<evidence type="ECO:0000259" key="1">
    <source>
        <dbReference type="Pfam" id="PF12476"/>
    </source>
</evidence>
<dbReference type="EMBL" id="JAVKPH010000035">
    <property type="protein sequence ID" value="MDR5654841.1"/>
    <property type="molecule type" value="Genomic_DNA"/>
</dbReference>
<dbReference type="InterPro" id="IPR014592">
    <property type="entry name" value="P-loop_UCP034888"/>
</dbReference>
<sequence length="376" mass="40413">MSFRMSVEGFKCFDHLELDLSGLTLFTGFNGAGKSSAIQTLLLVSQSLRIAPNGDRIDLDGPLLHLGTAHEVARSASQGRIAISFEEDGVQAMWSLTAERRVRYLKVEKARFSADGVALDTIGVAAPLGHAASALCEKVCGLTFLGASRLFSNTAWPSPPITTPFGDVGKSGEFAPYWHFQIADEEVPEERRQPGEERTTVRGQVDAYLSQLFPGAMANTDQLLGSDLIRLDLALGSSGWVRPGNIGFGLTYAFPLIVAMLAARPGQLVIVDSPEAHLHPRAQSELGKIVARFAAAGVRMLVETHSDHFLNGVRLAIKQGSLAPSQAAIYFFGGASQQDHGVQKLNIDDSGEIDRWPPGFFDQAESDLGQLLGLLG</sequence>
<dbReference type="Gene3D" id="3.40.50.300">
    <property type="entry name" value="P-loop containing nucleotide triphosphate hydrolases"/>
    <property type="match status" value="2"/>
</dbReference>
<dbReference type="Proteomes" id="UP001247754">
    <property type="component" value="Unassembled WGS sequence"/>
</dbReference>
<dbReference type="InterPro" id="IPR051396">
    <property type="entry name" value="Bact_Antivir_Def_Nuclease"/>
</dbReference>
<evidence type="ECO:0000259" key="2">
    <source>
        <dbReference type="Pfam" id="PF13304"/>
    </source>
</evidence>
<evidence type="ECO:0000259" key="3">
    <source>
        <dbReference type="Pfam" id="PF13476"/>
    </source>
</evidence>